<keyword evidence="3" id="KW-1185">Reference proteome</keyword>
<reference evidence="2 3" key="1">
    <citation type="submission" date="2021-01" db="EMBL/GenBank/DDBJ databases">
        <title>Whole genome shotgun sequence of Catellatospora chokoriensis NBRC 107358.</title>
        <authorList>
            <person name="Komaki H."/>
            <person name="Tamura T."/>
        </authorList>
    </citation>
    <scope>NUCLEOTIDE SEQUENCE [LARGE SCALE GENOMIC DNA]</scope>
    <source>
        <strain evidence="2 3">NBRC 107358</strain>
    </source>
</reference>
<evidence type="ECO:0000256" key="1">
    <source>
        <dbReference type="SAM" id="MobiDB-lite"/>
    </source>
</evidence>
<evidence type="ECO:0000313" key="2">
    <source>
        <dbReference type="EMBL" id="GIF94634.1"/>
    </source>
</evidence>
<evidence type="ECO:0000313" key="3">
    <source>
        <dbReference type="Proteomes" id="UP000619293"/>
    </source>
</evidence>
<dbReference type="EMBL" id="BONG01000107">
    <property type="protein sequence ID" value="GIF94634.1"/>
    <property type="molecule type" value="Genomic_DNA"/>
</dbReference>
<organism evidence="2 3">
    <name type="scientific">Catellatospora chokoriensis</name>
    <dbReference type="NCBI Taxonomy" id="310353"/>
    <lineage>
        <taxon>Bacteria</taxon>
        <taxon>Bacillati</taxon>
        <taxon>Actinomycetota</taxon>
        <taxon>Actinomycetes</taxon>
        <taxon>Micromonosporales</taxon>
        <taxon>Micromonosporaceae</taxon>
        <taxon>Catellatospora</taxon>
    </lineage>
</organism>
<name>A0A8J3K5Z4_9ACTN</name>
<dbReference type="AlphaFoldDB" id="A0A8J3K5Z4"/>
<proteinExistence type="predicted"/>
<gene>
    <name evidence="2" type="ORF">Cch02nite_80780</name>
</gene>
<sequence>MNTDTFRTGIGRVAQNSPLGEVQRAFEALTSQPSPLALDCRQLPPELGLPERHMPLDELRDLLLDRATSYAARDAVWSLLCTAAQQWGRHWILAATGVALPGLRRATKRLCAGYRGEHADVESEVLIGFLEALHTADPSRDRLAARLIWAGRRAGTQLVWADARHEQAKAQTAESHLPPPLYGHPDLLLGRAVAQNVISAEIAELIGATRLDGVSVDKVAQRFGATAQILRMRRRRGEFPRRSGVAPHPHVDRARCRSRQRRLGSRMGRERIHSAE</sequence>
<protein>
    <submittedName>
        <fullName evidence="2">Uncharacterized protein</fullName>
    </submittedName>
</protein>
<feature type="region of interest" description="Disordered" evidence="1">
    <location>
        <begin position="240"/>
        <end position="276"/>
    </location>
</feature>
<accession>A0A8J3K5Z4</accession>
<comment type="caution">
    <text evidence="2">The sequence shown here is derived from an EMBL/GenBank/DDBJ whole genome shotgun (WGS) entry which is preliminary data.</text>
</comment>
<feature type="compositionally biased region" description="Basic and acidic residues" evidence="1">
    <location>
        <begin position="267"/>
        <end position="276"/>
    </location>
</feature>
<dbReference type="RefSeq" id="WP_191841434.1">
    <property type="nucleotide sequence ID" value="NZ_BAAALB010000019.1"/>
</dbReference>
<dbReference type="Proteomes" id="UP000619293">
    <property type="component" value="Unassembled WGS sequence"/>
</dbReference>